<feature type="coiled-coil region" evidence="8">
    <location>
        <begin position="536"/>
        <end position="570"/>
    </location>
</feature>
<dbReference type="PROSITE" id="PS50067">
    <property type="entry name" value="KINESIN_MOTOR_2"/>
    <property type="match status" value="1"/>
</dbReference>
<protein>
    <recommendedName>
        <fullName evidence="10">Kinesin motor domain-containing protein</fullName>
    </recommendedName>
</protein>
<evidence type="ECO:0000313" key="11">
    <source>
        <dbReference type="EMBL" id="GJM87018.1"/>
    </source>
</evidence>
<dbReference type="PRINTS" id="PR00380">
    <property type="entry name" value="KINESINHEAVY"/>
</dbReference>
<feature type="compositionally biased region" description="Low complexity" evidence="9">
    <location>
        <begin position="13"/>
        <end position="27"/>
    </location>
</feature>
<feature type="coiled-coil region" evidence="8">
    <location>
        <begin position="446"/>
        <end position="473"/>
    </location>
</feature>
<comment type="similarity">
    <text evidence="1">Belongs to the TRAFAC class myosin-kinesin ATPase superfamily. Kinesin family. KIN-7 subfamily.</text>
</comment>
<dbReference type="AlphaFoldDB" id="A0AAV5BN52"/>
<dbReference type="InterPro" id="IPR019821">
    <property type="entry name" value="Kinesin_motor_CS"/>
</dbReference>
<reference evidence="11" key="1">
    <citation type="journal article" date="2018" name="DNA Res.">
        <title>Multiple hybrid de novo genome assembly of finger millet, an orphan allotetraploid crop.</title>
        <authorList>
            <person name="Hatakeyama M."/>
            <person name="Aluri S."/>
            <person name="Balachadran M.T."/>
            <person name="Sivarajan S.R."/>
            <person name="Patrignani A."/>
            <person name="Gruter S."/>
            <person name="Poveda L."/>
            <person name="Shimizu-Inatsugi R."/>
            <person name="Baeten J."/>
            <person name="Francoijs K.J."/>
            <person name="Nataraja K.N."/>
            <person name="Reddy Y.A.N."/>
            <person name="Phadnis S."/>
            <person name="Ravikumar R.L."/>
            <person name="Schlapbach R."/>
            <person name="Sreeman S.M."/>
            <person name="Shimizu K.K."/>
        </authorList>
    </citation>
    <scope>NUCLEOTIDE SEQUENCE</scope>
</reference>
<feature type="compositionally biased region" description="Basic and acidic residues" evidence="9">
    <location>
        <begin position="963"/>
        <end position="987"/>
    </location>
</feature>
<dbReference type="CDD" id="cd01374">
    <property type="entry name" value="KISc_CENP_E"/>
    <property type="match status" value="1"/>
</dbReference>
<sequence length="1047" mass="117444">MATRPASRHRKAASPSSAPAAMAAGAKSSHHNHHHHHQQQPQPASPTSTTTTTTSSSRLTPELSLDGPVSPLFAGLDEESVPKENVTVTVRFRPLSPREIRQGEEIAWYADGDTVVRSEQNPSVAYAYGKCLCGTTFVVGYLDCLVVLFLTLIKHCVGYYPDRVFAPTTTTRHVYDVAAQHVVSGAMEGVNGTIFAYGVTSSGKTHTMHGDQRSPGIIPLAVKDAFSIIQETPNREFLLRVSYLEIYNEVVNDLLNPAGQNLRIREDPQGTFVEGIKEEVVLSPAHALSLIAAGEEHRHVGSTNFNLLSSRSHTIFTLTIESSPCGESNEGEAVTFSQLNLIDLAGSESSRAETTGLRRKEGSYINKSLLTLGTVISKLTDGKATHVPYRDSKLTRLLQSSLSGQGRVSLICTVTPASSNSEETHNTLKFAHRAKRIEIQASQNKIIDEKSLIKKYQTEIRRLKEELEQLKMGIITGTPSKDTEEDNIILWKQKVMKCFELLLLVLEVCHRFSTNYEFYNGVRLLLCVLTFVCSTYEKLEDGNVKLQSRLEQEEEAKAALLARIQRLTKLILVSTKATQTSRFSPHPGPRRRHSFGEEELAYLPYRRRDIVLDNENNELLLPVEGFGLSLEDSSKEEKKNRKGLLNWFKLRASGKTMDHVDLLREQLKILSGEVALQTSVLKRLTDEAGRSLKNEKIQMEMKKISDEIKGKRQQIASLEREIDHATLGSQVKVDKLELSPSYAELLEQLNEKSFELELKLAILKSYYQHLYSSMTSLSELADNRVIQDQLNDKISECMELQAEVTHLKEQLSQALDAKDLLSNSIIQNNIGVNNEVEHRANQEKAVPTDVSTEPPQKQQQICLFYLTFSFIFILLDLQSLEIDELKKKVRELTEVKAQLEARNQKLLEESTYAKGLASAAGVELKALSEEVTKLMNQNEKLAGELASLRSPTPRRVGNGPRGTRRDSMSRRHEPASRRDATANHEKEKALENMLMEKERKAELQRKIEESKQKEAFLESELANMWVLVAKLRKSQDCDHECSDGNQT</sequence>
<feature type="region of interest" description="Disordered" evidence="9">
    <location>
        <begin position="943"/>
        <end position="987"/>
    </location>
</feature>
<gene>
    <name evidence="11" type="primary">ga02929</name>
    <name evidence="11" type="ORF">PR202_ga02929</name>
</gene>
<keyword evidence="3 7" id="KW-0547">Nucleotide-binding</keyword>
<dbReference type="Gene3D" id="3.40.850.10">
    <property type="entry name" value="Kinesin motor domain"/>
    <property type="match status" value="1"/>
</dbReference>
<dbReference type="GO" id="GO:0005874">
    <property type="term" value="C:microtubule"/>
    <property type="evidence" value="ECO:0007669"/>
    <property type="project" value="UniProtKB-KW"/>
</dbReference>
<feature type="compositionally biased region" description="Low complexity" evidence="9">
    <location>
        <begin position="39"/>
        <end position="57"/>
    </location>
</feature>
<evidence type="ECO:0000256" key="8">
    <source>
        <dbReference type="SAM" id="Coils"/>
    </source>
</evidence>
<dbReference type="GO" id="GO:0007018">
    <property type="term" value="P:microtubule-based movement"/>
    <property type="evidence" value="ECO:0007669"/>
    <property type="project" value="InterPro"/>
</dbReference>
<evidence type="ECO:0000256" key="7">
    <source>
        <dbReference type="PROSITE-ProRule" id="PRU00283"/>
    </source>
</evidence>
<dbReference type="SUPFAM" id="SSF52540">
    <property type="entry name" value="P-loop containing nucleoside triphosphate hydrolases"/>
    <property type="match status" value="1"/>
</dbReference>
<evidence type="ECO:0000256" key="5">
    <source>
        <dbReference type="ARBA" id="ARBA00023054"/>
    </source>
</evidence>
<name>A0AAV5BN52_ELECO</name>
<dbReference type="EMBL" id="BQKI01000001">
    <property type="protein sequence ID" value="GJM87018.1"/>
    <property type="molecule type" value="Genomic_DNA"/>
</dbReference>
<proteinExistence type="inferred from homology"/>
<evidence type="ECO:0000256" key="2">
    <source>
        <dbReference type="ARBA" id="ARBA00022701"/>
    </source>
</evidence>
<feature type="coiled-coil region" evidence="8">
    <location>
        <begin position="694"/>
        <end position="721"/>
    </location>
</feature>
<reference evidence="11" key="2">
    <citation type="submission" date="2021-12" db="EMBL/GenBank/DDBJ databases">
        <title>Resequencing data analysis of finger millet.</title>
        <authorList>
            <person name="Hatakeyama M."/>
            <person name="Aluri S."/>
            <person name="Balachadran M.T."/>
            <person name="Sivarajan S.R."/>
            <person name="Poveda L."/>
            <person name="Shimizu-Inatsugi R."/>
            <person name="Schlapbach R."/>
            <person name="Sreeman S.M."/>
            <person name="Shimizu K.K."/>
        </authorList>
    </citation>
    <scope>NUCLEOTIDE SEQUENCE</scope>
</reference>
<feature type="region of interest" description="Disordered" evidence="9">
    <location>
        <begin position="1"/>
        <end position="65"/>
    </location>
</feature>
<feature type="compositionally biased region" description="Basic residues" evidence="9">
    <location>
        <begin position="1"/>
        <end position="12"/>
    </location>
</feature>
<keyword evidence="5 8" id="KW-0175">Coiled coil</keyword>
<keyword evidence="12" id="KW-1185">Reference proteome</keyword>
<dbReference type="GO" id="GO:0005524">
    <property type="term" value="F:ATP binding"/>
    <property type="evidence" value="ECO:0007669"/>
    <property type="project" value="UniProtKB-UniRule"/>
</dbReference>
<dbReference type="Proteomes" id="UP001054889">
    <property type="component" value="Unassembled WGS sequence"/>
</dbReference>
<evidence type="ECO:0000256" key="6">
    <source>
        <dbReference type="ARBA" id="ARBA00023175"/>
    </source>
</evidence>
<keyword evidence="4 7" id="KW-0067">ATP-binding</keyword>
<keyword evidence="2" id="KW-0493">Microtubule</keyword>
<dbReference type="PROSITE" id="PS00411">
    <property type="entry name" value="KINESIN_MOTOR_1"/>
    <property type="match status" value="1"/>
</dbReference>
<evidence type="ECO:0000256" key="9">
    <source>
        <dbReference type="SAM" id="MobiDB-lite"/>
    </source>
</evidence>
<evidence type="ECO:0000313" key="12">
    <source>
        <dbReference type="Proteomes" id="UP001054889"/>
    </source>
</evidence>
<dbReference type="SMART" id="SM00129">
    <property type="entry name" value="KISc"/>
    <property type="match status" value="1"/>
</dbReference>
<dbReference type="InterPro" id="IPR027417">
    <property type="entry name" value="P-loop_NTPase"/>
</dbReference>
<evidence type="ECO:0000259" key="10">
    <source>
        <dbReference type="PROSITE" id="PS50067"/>
    </source>
</evidence>
<evidence type="ECO:0000256" key="3">
    <source>
        <dbReference type="ARBA" id="ARBA00022741"/>
    </source>
</evidence>
<feature type="coiled-coil region" evidence="8">
    <location>
        <begin position="783"/>
        <end position="817"/>
    </location>
</feature>
<dbReference type="GO" id="GO:0008017">
    <property type="term" value="F:microtubule binding"/>
    <property type="evidence" value="ECO:0007669"/>
    <property type="project" value="InterPro"/>
</dbReference>
<keyword evidence="6 7" id="KW-0505">Motor protein</keyword>
<dbReference type="FunFam" id="3.40.850.10:FF:000014">
    <property type="entry name" value="Kinesin-like protein KIN-7G"/>
    <property type="match status" value="1"/>
</dbReference>
<evidence type="ECO:0000256" key="4">
    <source>
        <dbReference type="ARBA" id="ARBA00022840"/>
    </source>
</evidence>
<feature type="compositionally biased region" description="Basic residues" evidence="9">
    <location>
        <begin position="28"/>
        <end position="38"/>
    </location>
</feature>
<comment type="caution">
    <text evidence="11">The sequence shown here is derived from an EMBL/GenBank/DDBJ whole genome shotgun (WGS) entry which is preliminary data.</text>
</comment>
<accession>A0AAV5BN52</accession>
<dbReference type="PANTHER" id="PTHR47968">
    <property type="entry name" value="CENTROMERE PROTEIN E"/>
    <property type="match status" value="1"/>
</dbReference>
<dbReference type="GO" id="GO:0003777">
    <property type="term" value="F:microtubule motor activity"/>
    <property type="evidence" value="ECO:0007669"/>
    <property type="project" value="InterPro"/>
</dbReference>
<feature type="domain" description="Kinesin motor" evidence="10">
    <location>
        <begin position="85"/>
        <end position="437"/>
    </location>
</feature>
<dbReference type="PANTHER" id="PTHR47968:SF9">
    <property type="entry name" value="KINESIN-LIKE PROTEIN KIN-7K, CHLOROPLASTIC ISOFORM X1"/>
    <property type="match status" value="1"/>
</dbReference>
<dbReference type="InterPro" id="IPR027640">
    <property type="entry name" value="Kinesin-like_fam"/>
</dbReference>
<feature type="binding site" evidence="7">
    <location>
        <begin position="198"/>
        <end position="205"/>
    </location>
    <ligand>
        <name>ATP</name>
        <dbReference type="ChEBI" id="CHEBI:30616"/>
    </ligand>
</feature>
<dbReference type="InterPro" id="IPR036961">
    <property type="entry name" value="Kinesin_motor_dom_sf"/>
</dbReference>
<evidence type="ECO:0000256" key="1">
    <source>
        <dbReference type="ARBA" id="ARBA00007310"/>
    </source>
</evidence>
<organism evidence="11 12">
    <name type="scientific">Eleusine coracana subsp. coracana</name>
    <dbReference type="NCBI Taxonomy" id="191504"/>
    <lineage>
        <taxon>Eukaryota</taxon>
        <taxon>Viridiplantae</taxon>
        <taxon>Streptophyta</taxon>
        <taxon>Embryophyta</taxon>
        <taxon>Tracheophyta</taxon>
        <taxon>Spermatophyta</taxon>
        <taxon>Magnoliopsida</taxon>
        <taxon>Liliopsida</taxon>
        <taxon>Poales</taxon>
        <taxon>Poaceae</taxon>
        <taxon>PACMAD clade</taxon>
        <taxon>Chloridoideae</taxon>
        <taxon>Cynodonteae</taxon>
        <taxon>Eleusininae</taxon>
        <taxon>Eleusine</taxon>
    </lineage>
</organism>
<dbReference type="Pfam" id="PF00225">
    <property type="entry name" value="Kinesin"/>
    <property type="match status" value="1"/>
</dbReference>
<dbReference type="InterPro" id="IPR001752">
    <property type="entry name" value="Kinesin_motor_dom"/>
</dbReference>